<evidence type="ECO:0000256" key="1">
    <source>
        <dbReference type="SAM" id="SignalP"/>
    </source>
</evidence>
<dbReference type="AlphaFoldDB" id="B1ZS62"/>
<gene>
    <name evidence="2" type="ordered locus">Oter_2379</name>
</gene>
<dbReference type="Gene3D" id="2.50.20.10">
    <property type="entry name" value="Lipoprotein localisation LolA/LolB/LppX"/>
    <property type="match status" value="1"/>
</dbReference>
<reference evidence="2 3" key="1">
    <citation type="journal article" date="2011" name="J. Bacteriol.">
        <title>Genome sequence of the verrucomicrobium Opitutus terrae PB90-1, an abundant inhabitant of rice paddy soil ecosystems.</title>
        <authorList>
            <person name="van Passel M.W."/>
            <person name="Kant R."/>
            <person name="Palva A."/>
            <person name="Copeland A."/>
            <person name="Lucas S."/>
            <person name="Lapidus A."/>
            <person name="Glavina del Rio T."/>
            <person name="Pitluck S."/>
            <person name="Goltsman E."/>
            <person name="Clum A."/>
            <person name="Sun H."/>
            <person name="Schmutz J."/>
            <person name="Larimer F.W."/>
            <person name="Land M.L."/>
            <person name="Hauser L."/>
            <person name="Kyrpides N."/>
            <person name="Mikhailova N."/>
            <person name="Richardson P.P."/>
            <person name="Janssen P.H."/>
            <person name="de Vos W.M."/>
            <person name="Smidt H."/>
        </authorList>
    </citation>
    <scope>NUCLEOTIDE SEQUENCE [LARGE SCALE GENOMIC DNA]</scope>
    <source>
        <strain evidence="3">DSM 11246 / JCM 15787 / PB90-1</strain>
    </source>
</reference>
<evidence type="ECO:0000313" key="2">
    <source>
        <dbReference type="EMBL" id="ACB75661.1"/>
    </source>
</evidence>
<dbReference type="RefSeq" id="WP_012375198.1">
    <property type="nucleotide sequence ID" value="NC_010571.1"/>
</dbReference>
<dbReference type="HOGENOM" id="CLU_081300_0_0_0"/>
<organism evidence="2 3">
    <name type="scientific">Opitutus terrae (strain DSM 11246 / JCM 15787 / PB90-1)</name>
    <dbReference type="NCBI Taxonomy" id="452637"/>
    <lineage>
        <taxon>Bacteria</taxon>
        <taxon>Pseudomonadati</taxon>
        <taxon>Verrucomicrobiota</taxon>
        <taxon>Opitutia</taxon>
        <taxon>Opitutales</taxon>
        <taxon>Opitutaceae</taxon>
        <taxon>Opitutus</taxon>
    </lineage>
</organism>
<accession>B1ZS62</accession>
<dbReference type="OrthoDB" id="196217at2"/>
<name>B1ZS62_OPITP</name>
<feature type="chain" id="PRO_5002774505" description="Outer membrane lipoprotein-sorting protein" evidence="1">
    <location>
        <begin position="20"/>
        <end position="249"/>
    </location>
</feature>
<evidence type="ECO:0000313" key="3">
    <source>
        <dbReference type="Proteomes" id="UP000007013"/>
    </source>
</evidence>
<dbReference type="eggNOG" id="COG2834">
    <property type="taxonomic scope" value="Bacteria"/>
</dbReference>
<proteinExistence type="predicted"/>
<dbReference type="STRING" id="452637.Oter_2379"/>
<dbReference type="Proteomes" id="UP000007013">
    <property type="component" value="Chromosome"/>
</dbReference>
<keyword evidence="1" id="KW-0732">Signal</keyword>
<protein>
    <recommendedName>
        <fullName evidence="4">Outer membrane lipoprotein-sorting protein</fullName>
    </recommendedName>
</protein>
<evidence type="ECO:0008006" key="4">
    <source>
        <dbReference type="Google" id="ProtNLM"/>
    </source>
</evidence>
<sequence length="249" mass="27807">MVRLTLLCSLILSCFAAHALRAEDVEELARIHVEAIGGRERLARIEALRARGHVVAPDQMLLFEMMAQRPNRVRITMRGGGRTLIQGTDGVAAPWRQEPERSPRAVPMSEAEGREFAADAEFDDPLASAAERGYQLDLAGETDWENRRVFRVLVTRRDTTPSYLLVDSETYFILARLTTQRMPSGRTVQVEMRYDDFRPVGGVIYPHRVETLIDDQRVRQTVLTSIQAIPAPPPEIFVMPGAAGAGANL</sequence>
<dbReference type="KEGG" id="ote:Oter_2379"/>
<feature type="signal peptide" evidence="1">
    <location>
        <begin position="1"/>
        <end position="19"/>
    </location>
</feature>
<dbReference type="EMBL" id="CP001032">
    <property type="protein sequence ID" value="ACB75661.1"/>
    <property type="molecule type" value="Genomic_DNA"/>
</dbReference>
<keyword evidence="3" id="KW-1185">Reference proteome</keyword>